<dbReference type="SUPFAM" id="SSF52540">
    <property type="entry name" value="P-loop containing nucleoside triphosphate hydrolases"/>
    <property type="match status" value="1"/>
</dbReference>
<keyword evidence="1" id="KW-0547">Nucleotide-binding</keyword>
<dbReference type="EMBL" id="CP014230">
    <property type="protein sequence ID" value="AMD93579.1"/>
    <property type="molecule type" value="Genomic_DNA"/>
</dbReference>
<dbReference type="SMART" id="SM00962">
    <property type="entry name" value="SRP54"/>
    <property type="match status" value="1"/>
</dbReference>
<dbReference type="Proteomes" id="UP000063964">
    <property type="component" value="Chromosome"/>
</dbReference>
<name>A0A0X8JRH8_9BACT</name>
<dbReference type="InterPro" id="IPR027417">
    <property type="entry name" value="P-loop_NTPase"/>
</dbReference>
<keyword evidence="2" id="KW-0342">GTP-binding</keyword>
<protein>
    <recommendedName>
        <fullName evidence="3">SRP54-type proteins GTP-binding domain-containing protein</fullName>
    </recommendedName>
</protein>
<evidence type="ECO:0000259" key="3">
    <source>
        <dbReference type="SMART" id="SM00962"/>
    </source>
</evidence>
<reference evidence="5" key="1">
    <citation type="submission" date="2016-02" db="EMBL/GenBank/DDBJ databases">
        <authorList>
            <person name="Holder M.E."/>
            <person name="Ajami N.J."/>
            <person name="Petrosino J.F."/>
        </authorList>
    </citation>
    <scope>NUCLEOTIDE SEQUENCE [LARGE SCALE GENOMIC DNA]</scope>
    <source>
        <strain evidence="5">DSM 12838</strain>
    </source>
</reference>
<evidence type="ECO:0000313" key="5">
    <source>
        <dbReference type="Proteomes" id="UP000063964"/>
    </source>
</evidence>
<dbReference type="Pfam" id="PF00448">
    <property type="entry name" value="SRP54"/>
    <property type="match status" value="1"/>
</dbReference>
<dbReference type="KEGG" id="doa:AXF15_11025"/>
<proteinExistence type="predicted"/>
<evidence type="ECO:0000256" key="1">
    <source>
        <dbReference type="ARBA" id="ARBA00022741"/>
    </source>
</evidence>
<dbReference type="RefSeq" id="WP_066607380.1">
    <property type="nucleotide sequence ID" value="NZ_CP014230.1"/>
</dbReference>
<dbReference type="GO" id="GO:0005525">
    <property type="term" value="F:GTP binding"/>
    <property type="evidence" value="ECO:0007669"/>
    <property type="project" value="UniProtKB-KW"/>
</dbReference>
<dbReference type="GO" id="GO:0006614">
    <property type="term" value="P:SRP-dependent cotranslational protein targeting to membrane"/>
    <property type="evidence" value="ECO:0007669"/>
    <property type="project" value="InterPro"/>
</dbReference>
<evidence type="ECO:0000313" key="4">
    <source>
        <dbReference type="EMBL" id="AMD93579.1"/>
    </source>
</evidence>
<dbReference type="OrthoDB" id="9778554at2"/>
<evidence type="ECO:0000256" key="2">
    <source>
        <dbReference type="ARBA" id="ARBA00023134"/>
    </source>
</evidence>
<dbReference type="STRING" id="888061.AXF15_11025"/>
<dbReference type="AlphaFoldDB" id="A0A0X8JRH8"/>
<feature type="domain" description="SRP54-type proteins GTP-binding" evidence="3">
    <location>
        <begin position="152"/>
        <end position="343"/>
    </location>
</feature>
<sequence length="359" mass="40223">MQVKTFTGTSTKEIMARIKTELGPEAIILSNQKHTREGRTVYEIMAALDIPAPQPEPPAPVQPAPPAEEASLREEWHQLRRQLMGLLKPQMDVDLLTPKQQLVFEYLEREGVRSEVLLDLWKKFRRAADAPVLSILSGMVGIRPWMSTDWEHKFHFLAGPSGSGKTSTALRLALAAKKDRRARVMIVNADKAQGKGRLYLRHYTDLSGLSYMELDSPDQWSQLESRTAHHDLVFIDLPGLPGDQKLDRWLHEASAGHIPAAHAHLMLSPLYSTAQVDALVSGMRTDMNASVIWTKLDEACSFGEILNQAVVTKLPVSLFSVGSELKNSLVEPREQDIWKLLLRRELPAAKPETNQDSHA</sequence>
<dbReference type="Gene3D" id="3.40.50.300">
    <property type="entry name" value="P-loop containing nucleotide triphosphate hydrolases"/>
    <property type="match status" value="1"/>
</dbReference>
<keyword evidence="5" id="KW-1185">Reference proteome</keyword>
<gene>
    <name evidence="4" type="ORF">AXF15_11025</name>
</gene>
<dbReference type="InterPro" id="IPR000897">
    <property type="entry name" value="SRP54_GTPase_dom"/>
</dbReference>
<organism evidence="4 5">
    <name type="scientific">Desulfomicrobium orale DSM 12838</name>
    <dbReference type="NCBI Taxonomy" id="888061"/>
    <lineage>
        <taxon>Bacteria</taxon>
        <taxon>Pseudomonadati</taxon>
        <taxon>Thermodesulfobacteriota</taxon>
        <taxon>Desulfovibrionia</taxon>
        <taxon>Desulfovibrionales</taxon>
        <taxon>Desulfomicrobiaceae</taxon>
        <taxon>Desulfomicrobium</taxon>
    </lineage>
</organism>
<accession>A0A0X8JRH8</accession>